<dbReference type="Pfam" id="PF03171">
    <property type="entry name" value="2OG-FeII_Oxy"/>
    <property type="match status" value="1"/>
</dbReference>
<dbReference type="PANTHER" id="PTHR10209">
    <property type="entry name" value="OXIDOREDUCTASE, 2OG-FE II OXYGENASE FAMILY PROTEIN"/>
    <property type="match status" value="1"/>
</dbReference>
<comment type="cofactor">
    <cofactor evidence="1">
        <name>Fe cation</name>
        <dbReference type="ChEBI" id="CHEBI:24875"/>
    </cofactor>
</comment>
<evidence type="ECO:0000256" key="1">
    <source>
        <dbReference type="ARBA" id="ARBA00001962"/>
    </source>
</evidence>
<comment type="caution">
    <text evidence="8">The sequence shown here is derived from an EMBL/GenBank/DDBJ whole genome shotgun (WGS) entry which is preliminary data.</text>
</comment>
<gene>
    <name evidence="8" type="ORF">Tsubulata_001178</name>
</gene>
<dbReference type="InterPro" id="IPR044861">
    <property type="entry name" value="IPNS-like_FE2OG_OXY"/>
</dbReference>
<dbReference type="PROSITE" id="PS51471">
    <property type="entry name" value="FE2OG_OXY"/>
    <property type="match status" value="1"/>
</dbReference>
<name>A0A9Q0GM03_9ROSI</name>
<dbReference type="InterPro" id="IPR027443">
    <property type="entry name" value="IPNS-like_sf"/>
</dbReference>
<evidence type="ECO:0000313" key="8">
    <source>
        <dbReference type="EMBL" id="KAJ4851302.1"/>
    </source>
</evidence>
<dbReference type="Proteomes" id="UP001141552">
    <property type="component" value="Unassembled WGS sequence"/>
</dbReference>
<dbReference type="InterPro" id="IPR026992">
    <property type="entry name" value="DIOX_N"/>
</dbReference>
<reference evidence="8" key="1">
    <citation type="submission" date="2022-02" db="EMBL/GenBank/DDBJ databases">
        <authorList>
            <person name="Henning P.M."/>
            <person name="McCubbin A.G."/>
            <person name="Shore J.S."/>
        </authorList>
    </citation>
    <scope>NUCLEOTIDE SEQUENCE</scope>
    <source>
        <strain evidence="8">F60SS</strain>
        <tissue evidence="8">Leaves</tissue>
    </source>
</reference>
<evidence type="ECO:0000259" key="7">
    <source>
        <dbReference type="PROSITE" id="PS51471"/>
    </source>
</evidence>
<dbReference type="PANTHER" id="PTHR10209:SF884">
    <property type="entry name" value="1-AMINOCYCLOPROPANE-1-CARBOXYLATE OXIDASE HOMOLOG 1-LIKE"/>
    <property type="match status" value="1"/>
</dbReference>
<dbReference type="OrthoDB" id="288590at2759"/>
<accession>A0A9Q0GM03</accession>
<dbReference type="EMBL" id="JAKUCV010000089">
    <property type="protein sequence ID" value="KAJ4851302.1"/>
    <property type="molecule type" value="Genomic_DNA"/>
</dbReference>
<comment type="similarity">
    <text evidence="2 6">Belongs to the iron/ascorbate-dependent oxidoreductase family.</text>
</comment>
<evidence type="ECO:0000256" key="4">
    <source>
        <dbReference type="ARBA" id="ARBA00023002"/>
    </source>
</evidence>
<evidence type="ECO:0000256" key="2">
    <source>
        <dbReference type="ARBA" id="ARBA00008056"/>
    </source>
</evidence>
<dbReference type="AlphaFoldDB" id="A0A9Q0GM03"/>
<evidence type="ECO:0000313" key="9">
    <source>
        <dbReference type="Proteomes" id="UP001141552"/>
    </source>
</evidence>
<keyword evidence="9" id="KW-1185">Reference proteome</keyword>
<evidence type="ECO:0000256" key="3">
    <source>
        <dbReference type="ARBA" id="ARBA00022723"/>
    </source>
</evidence>
<proteinExistence type="inferred from homology"/>
<dbReference type="Gene3D" id="2.60.120.330">
    <property type="entry name" value="B-lactam Antibiotic, Isopenicillin N Synthase, Chain"/>
    <property type="match status" value="1"/>
</dbReference>
<dbReference type="InterPro" id="IPR005123">
    <property type="entry name" value="Oxoglu/Fe-dep_dioxygenase_dom"/>
</dbReference>
<keyword evidence="5 6" id="KW-0408">Iron</keyword>
<evidence type="ECO:0000256" key="5">
    <source>
        <dbReference type="ARBA" id="ARBA00023004"/>
    </source>
</evidence>
<keyword evidence="3 6" id="KW-0479">Metal-binding</keyword>
<sequence>MKSVCLNPIRSQIQPPLQRRTMANVSTNVEVGLDTNYDRKAELKAFDDSKTGVKGLVDAGIAKVPRIFINDQSKINHKSGSGAHVSSLPILSLEGMDEDSSMRDELREACEEWGFFQVINHGIPEGVLEDMLEGIRGFHEQDPQVKKEYYSRDNLRNVTYNTNFDFYQSQAANWRDTLTYTMAPDPPTPEELPTICRDVIIRYSAEVIKLGRKLFELLSEALGLDPSHLNDMGCSEGLHCVGHYYPACPEPELTTGIGKHTDICFLTVVLQDQLGGLQVLQNDQWIDVTPIPGALIVNLVTNDRFKSVYHRVLAKNIGPRISVVCFFRTHFQEGIGSSRLYGPIKELLSEENPPKYREITLKDYVSNHYNKGQDGGRQLDYARLY</sequence>
<feature type="domain" description="Fe2OG dioxygenase" evidence="7">
    <location>
        <begin position="234"/>
        <end position="331"/>
    </location>
</feature>
<keyword evidence="4 6" id="KW-0560">Oxidoreductase</keyword>
<protein>
    <recommendedName>
        <fullName evidence="7">Fe2OG dioxygenase domain-containing protein</fullName>
    </recommendedName>
</protein>
<organism evidence="8 9">
    <name type="scientific">Turnera subulata</name>
    <dbReference type="NCBI Taxonomy" id="218843"/>
    <lineage>
        <taxon>Eukaryota</taxon>
        <taxon>Viridiplantae</taxon>
        <taxon>Streptophyta</taxon>
        <taxon>Embryophyta</taxon>
        <taxon>Tracheophyta</taxon>
        <taxon>Spermatophyta</taxon>
        <taxon>Magnoliopsida</taxon>
        <taxon>eudicotyledons</taxon>
        <taxon>Gunneridae</taxon>
        <taxon>Pentapetalae</taxon>
        <taxon>rosids</taxon>
        <taxon>fabids</taxon>
        <taxon>Malpighiales</taxon>
        <taxon>Passifloraceae</taxon>
        <taxon>Turnera</taxon>
    </lineage>
</organism>
<dbReference type="SUPFAM" id="SSF51197">
    <property type="entry name" value="Clavaminate synthase-like"/>
    <property type="match status" value="1"/>
</dbReference>
<dbReference type="Pfam" id="PF14226">
    <property type="entry name" value="DIOX_N"/>
    <property type="match status" value="1"/>
</dbReference>
<dbReference type="FunFam" id="2.60.120.330:FF:000005">
    <property type="entry name" value="1-aminocyclopropane-1-carboxylate oxidase homolog 1"/>
    <property type="match status" value="1"/>
</dbReference>
<dbReference type="GO" id="GO:0046872">
    <property type="term" value="F:metal ion binding"/>
    <property type="evidence" value="ECO:0007669"/>
    <property type="project" value="UniProtKB-KW"/>
</dbReference>
<dbReference type="GO" id="GO:0051213">
    <property type="term" value="F:dioxygenase activity"/>
    <property type="evidence" value="ECO:0007669"/>
    <property type="project" value="UniProtKB-ARBA"/>
</dbReference>
<reference evidence="8" key="2">
    <citation type="journal article" date="2023" name="Plants (Basel)">
        <title>Annotation of the Turnera subulata (Passifloraceae) Draft Genome Reveals the S-Locus Evolved after the Divergence of Turneroideae from Passifloroideae in a Stepwise Manner.</title>
        <authorList>
            <person name="Henning P.M."/>
            <person name="Roalson E.H."/>
            <person name="Mir W."/>
            <person name="McCubbin A.G."/>
            <person name="Shore J.S."/>
        </authorList>
    </citation>
    <scope>NUCLEOTIDE SEQUENCE</scope>
    <source>
        <strain evidence="8">F60SS</strain>
    </source>
</reference>
<evidence type="ECO:0000256" key="6">
    <source>
        <dbReference type="RuleBase" id="RU003682"/>
    </source>
</evidence>